<accession>A0ABV5Y1W0</accession>
<reference evidence="8 9" key="1">
    <citation type="submission" date="2024-09" db="EMBL/GenBank/DDBJ databases">
        <authorList>
            <person name="Sun Q."/>
            <person name="Mori K."/>
        </authorList>
    </citation>
    <scope>NUCLEOTIDE SEQUENCE [LARGE SCALE GENOMIC DNA]</scope>
    <source>
        <strain evidence="8 9">JCM 1334</strain>
    </source>
</reference>
<dbReference type="RefSeq" id="WP_234751696.1">
    <property type="nucleotide sequence ID" value="NZ_BAAAWN010000001.1"/>
</dbReference>
<keyword evidence="3 6" id="KW-0812">Transmembrane</keyword>
<evidence type="ECO:0000256" key="7">
    <source>
        <dbReference type="SAM" id="Phobius"/>
    </source>
</evidence>
<dbReference type="EMBL" id="JBHMBC010000025">
    <property type="protein sequence ID" value="MFB9820981.1"/>
    <property type="molecule type" value="Genomic_DNA"/>
</dbReference>
<evidence type="ECO:0000256" key="4">
    <source>
        <dbReference type="ARBA" id="ARBA00022989"/>
    </source>
</evidence>
<evidence type="ECO:0000256" key="2">
    <source>
        <dbReference type="ARBA" id="ARBA00008034"/>
    </source>
</evidence>
<organism evidence="8 9">
    <name type="scientific">Arthrobacter ramosus</name>
    <dbReference type="NCBI Taxonomy" id="1672"/>
    <lineage>
        <taxon>Bacteria</taxon>
        <taxon>Bacillati</taxon>
        <taxon>Actinomycetota</taxon>
        <taxon>Actinomycetes</taxon>
        <taxon>Micrococcales</taxon>
        <taxon>Micrococcaceae</taxon>
        <taxon>Arthrobacter</taxon>
    </lineage>
</organism>
<feature type="transmembrane region" description="Helical" evidence="7">
    <location>
        <begin position="258"/>
        <end position="279"/>
    </location>
</feature>
<keyword evidence="4 7" id="KW-1133">Transmembrane helix</keyword>
<dbReference type="Pfam" id="PF00950">
    <property type="entry name" value="ABC-3"/>
    <property type="match status" value="1"/>
</dbReference>
<dbReference type="Proteomes" id="UP001589702">
    <property type="component" value="Unassembled WGS sequence"/>
</dbReference>
<feature type="transmembrane region" description="Helical" evidence="7">
    <location>
        <begin position="182"/>
        <end position="199"/>
    </location>
</feature>
<dbReference type="PANTHER" id="PTHR30477:SF13">
    <property type="entry name" value="IRON TRANSPORT SYSTEM MEMBRANE PROTEIN HI_0360-RELATED"/>
    <property type="match status" value="1"/>
</dbReference>
<comment type="similarity">
    <text evidence="2 6">Belongs to the ABC-3 integral membrane protein family.</text>
</comment>
<feature type="transmembrane region" description="Helical" evidence="7">
    <location>
        <begin position="12"/>
        <end position="37"/>
    </location>
</feature>
<keyword evidence="5 7" id="KW-0472">Membrane</keyword>
<feature type="transmembrane region" description="Helical" evidence="7">
    <location>
        <begin position="103"/>
        <end position="123"/>
    </location>
</feature>
<name>A0ABV5Y1W0_ARTRM</name>
<proteinExistence type="inferred from homology"/>
<protein>
    <submittedName>
        <fullName evidence="8">Metal ABC transporter permease</fullName>
    </submittedName>
</protein>
<gene>
    <name evidence="8" type="ORF">ACFFP1_15905</name>
</gene>
<evidence type="ECO:0000256" key="5">
    <source>
        <dbReference type="ARBA" id="ARBA00023136"/>
    </source>
</evidence>
<evidence type="ECO:0000313" key="9">
    <source>
        <dbReference type="Proteomes" id="UP001589702"/>
    </source>
</evidence>
<evidence type="ECO:0000256" key="3">
    <source>
        <dbReference type="ARBA" id="ARBA00022692"/>
    </source>
</evidence>
<evidence type="ECO:0000256" key="6">
    <source>
        <dbReference type="RuleBase" id="RU003943"/>
    </source>
</evidence>
<dbReference type="PANTHER" id="PTHR30477">
    <property type="entry name" value="ABC-TRANSPORTER METAL-BINDING PROTEIN"/>
    <property type="match status" value="1"/>
</dbReference>
<keyword evidence="9" id="KW-1185">Reference proteome</keyword>
<sequence length="296" mass="29662">MNPAGFLAELFAYPFMVNAFQAGTIVAVAAGAIGWFMVQRRQSFAGHTLAVIGFPGAAGATLLGLSPAVGYFVACIGGALVIAALPATGRAGGELGGASEESAAIGTVQAFALACGFLFVSLYKGFLGGLNNLLFGTITGVTTGQVALLAVAGLVSLAALASIARPLLFSSIDPAIAGSRGVPVRAVSAAFLVLLGVAAAGTSQVTGSLLVFSLLVAPAATATRLTARPVLGIALSVVIALAATWAGEAIAYFSPYPIGFWVASLAFAAFVAATAWQAAREHHGRRRARPNAGVWA</sequence>
<dbReference type="InterPro" id="IPR001626">
    <property type="entry name" value="ABC_TroCD"/>
</dbReference>
<dbReference type="InterPro" id="IPR037294">
    <property type="entry name" value="ABC_BtuC-like"/>
</dbReference>
<dbReference type="Gene3D" id="1.10.3470.10">
    <property type="entry name" value="ABC transporter involved in vitamin B12 uptake, BtuC"/>
    <property type="match status" value="1"/>
</dbReference>
<dbReference type="SUPFAM" id="SSF81345">
    <property type="entry name" value="ABC transporter involved in vitamin B12 uptake, BtuC"/>
    <property type="match status" value="1"/>
</dbReference>
<evidence type="ECO:0000256" key="1">
    <source>
        <dbReference type="ARBA" id="ARBA00004141"/>
    </source>
</evidence>
<comment type="caution">
    <text evidence="8">The sequence shown here is derived from an EMBL/GenBank/DDBJ whole genome shotgun (WGS) entry which is preliminary data.</text>
</comment>
<evidence type="ECO:0000313" key="8">
    <source>
        <dbReference type="EMBL" id="MFB9820981.1"/>
    </source>
</evidence>
<keyword evidence="6" id="KW-0813">Transport</keyword>
<feature type="transmembrane region" description="Helical" evidence="7">
    <location>
        <begin position="71"/>
        <end position="91"/>
    </location>
</feature>
<comment type="subcellular location">
    <subcellularLocation>
        <location evidence="6">Cell membrane</location>
        <topology evidence="6">Multi-pass membrane protein</topology>
    </subcellularLocation>
    <subcellularLocation>
        <location evidence="1">Membrane</location>
        <topology evidence="1">Multi-pass membrane protein</topology>
    </subcellularLocation>
</comment>
<feature type="transmembrane region" description="Helical" evidence="7">
    <location>
        <begin position="135"/>
        <end position="161"/>
    </location>
</feature>
<feature type="transmembrane region" description="Helical" evidence="7">
    <location>
        <begin position="230"/>
        <end position="252"/>
    </location>
</feature>